<evidence type="ECO:0000313" key="2">
    <source>
        <dbReference type="EMBL" id="QII46898.1"/>
    </source>
</evidence>
<dbReference type="SUPFAM" id="SSF55729">
    <property type="entry name" value="Acyl-CoA N-acyltransferases (Nat)"/>
    <property type="match status" value="1"/>
</dbReference>
<feature type="domain" description="N-acetyltransferase" evidence="1">
    <location>
        <begin position="110"/>
        <end position="188"/>
    </location>
</feature>
<dbReference type="CDD" id="cd04301">
    <property type="entry name" value="NAT_SF"/>
    <property type="match status" value="1"/>
</dbReference>
<keyword evidence="3" id="KW-1185">Reference proteome</keyword>
<name>A0A6G7J8L1_9FLAO</name>
<keyword evidence="2" id="KW-0808">Transferase</keyword>
<dbReference type="AlphaFoldDB" id="A0A6G7J8L1"/>
<organism evidence="2 3">
    <name type="scientific">Flagellimonas oceani</name>
    <dbReference type="NCBI Taxonomy" id="2698672"/>
    <lineage>
        <taxon>Bacteria</taxon>
        <taxon>Pseudomonadati</taxon>
        <taxon>Bacteroidota</taxon>
        <taxon>Flavobacteriia</taxon>
        <taxon>Flavobacteriales</taxon>
        <taxon>Flavobacteriaceae</taxon>
        <taxon>Flagellimonas</taxon>
    </lineage>
</organism>
<evidence type="ECO:0000313" key="3">
    <source>
        <dbReference type="Proteomes" id="UP000502928"/>
    </source>
</evidence>
<accession>A0A6G7J8L1</accession>
<dbReference type="KEGG" id="mut:GVT53_20175"/>
<dbReference type="PANTHER" id="PTHR42791:SF1">
    <property type="entry name" value="N-ACETYLTRANSFERASE DOMAIN-CONTAINING PROTEIN"/>
    <property type="match status" value="1"/>
</dbReference>
<dbReference type="InterPro" id="IPR000182">
    <property type="entry name" value="GNAT_dom"/>
</dbReference>
<dbReference type="InterPro" id="IPR016181">
    <property type="entry name" value="Acyl_CoA_acyltransferase"/>
</dbReference>
<dbReference type="RefSeq" id="WP_067030820.1">
    <property type="nucleotide sequence ID" value="NZ_CP049616.1"/>
</dbReference>
<sequence length="194" mass="22400">MPRPEIFNDKDLVIDILSSSFKENKSVNLVVGGDNEKIPALMSYSYEMAELTGKIFISENRKAVGLILFPRKKKFSFKSFYEDLKLAINVIGLRRVPTILKRESLIKKHHPNEPFMHLWYIGVNPVDSGKGYGGMLLKEIIEFADKKGQDIHLETSTKRNINFYENHGFENFANIDTGLPYRLMLFRRRAKSTI</sequence>
<dbReference type="Pfam" id="PF13508">
    <property type="entry name" value="Acetyltransf_7"/>
    <property type="match status" value="1"/>
</dbReference>
<dbReference type="EMBL" id="CP049616">
    <property type="protein sequence ID" value="QII46898.1"/>
    <property type="molecule type" value="Genomic_DNA"/>
</dbReference>
<reference evidence="2 3" key="1">
    <citation type="submission" date="2020-02" db="EMBL/GenBank/DDBJ databases">
        <title>Complete genome of Muricauda sp. 501str8.</title>
        <authorList>
            <person name="Dong B."/>
            <person name="Zhu S."/>
            <person name="Yang J."/>
            <person name="Chen J."/>
        </authorList>
    </citation>
    <scope>NUCLEOTIDE SEQUENCE [LARGE SCALE GENOMIC DNA]</scope>
    <source>
        <strain evidence="2 3">501str8</strain>
    </source>
</reference>
<gene>
    <name evidence="2" type="ORF">GVT53_20175</name>
</gene>
<evidence type="ECO:0000259" key="1">
    <source>
        <dbReference type="PROSITE" id="PS51186"/>
    </source>
</evidence>
<dbReference type="GO" id="GO:0016747">
    <property type="term" value="F:acyltransferase activity, transferring groups other than amino-acyl groups"/>
    <property type="evidence" value="ECO:0007669"/>
    <property type="project" value="InterPro"/>
</dbReference>
<proteinExistence type="predicted"/>
<dbReference type="InterPro" id="IPR052523">
    <property type="entry name" value="Trichothecene_AcTrans"/>
</dbReference>
<dbReference type="PANTHER" id="PTHR42791">
    <property type="entry name" value="GNAT FAMILY ACETYLTRANSFERASE"/>
    <property type="match status" value="1"/>
</dbReference>
<dbReference type="Gene3D" id="3.40.630.30">
    <property type="match status" value="1"/>
</dbReference>
<dbReference type="PROSITE" id="PS51186">
    <property type="entry name" value="GNAT"/>
    <property type="match status" value="1"/>
</dbReference>
<protein>
    <submittedName>
        <fullName evidence="2">GNAT family N-acetyltransferase</fullName>
    </submittedName>
</protein>
<dbReference type="Proteomes" id="UP000502928">
    <property type="component" value="Chromosome"/>
</dbReference>